<dbReference type="Proteomes" id="UP001063350">
    <property type="component" value="Chromosome"/>
</dbReference>
<reference evidence="2" key="1">
    <citation type="submission" date="2020-12" db="EMBL/GenBank/DDBJ databases">
        <title>Desulfobium dissulfuricans gen. nov., sp. nov., a novel mesophilic, sulfate-reducing bacterium isolated from a deep-sea hydrothermal vent.</title>
        <authorList>
            <person name="Hashimoto Y."/>
            <person name="Tame A."/>
            <person name="Sawayama S."/>
            <person name="Miyazaki J."/>
            <person name="Takai K."/>
            <person name="Nakagawa S."/>
        </authorList>
    </citation>
    <scope>NUCLEOTIDE SEQUENCE</scope>
    <source>
        <strain evidence="2">GF1</strain>
    </source>
</reference>
<evidence type="ECO:0000256" key="1">
    <source>
        <dbReference type="SAM" id="MobiDB-lite"/>
    </source>
</evidence>
<evidence type="ECO:0000313" key="3">
    <source>
        <dbReference type="Proteomes" id="UP001063350"/>
    </source>
</evidence>
<sequence>MKEKRAGIVGVPPLSVIRTLHEERFNIFDLDEPQVRVSLDLTSRYLPRVYCAILRTVVLNAMHLKLDVVYIDVGPGKCDCALHVATILEDILDCPVIQTRNTDTTGFGTPVCRARMKLVDKFLAITRSVQSPLPHDDIPACTPTAGFWGYRHGISPSSSSFPTPPMSMAGPAAWKTRPRPT</sequence>
<evidence type="ECO:0000313" key="2">
    <source>
        <dbReference type="EMBL" id="BCO09923.1"/>
    </source>
</evidence>
<name>A0A915U237_9BACT</name>
<feature type="region of interest" description="Disordered" evidence="1">
    <location>
        <begin position="158"/>
        <end position="181"/>
    </location>
</feature>
<dbReference type="AlphaFoldDB" id="A0A915U237"/>
<dbReference type="KEGG" id="ddu:GF1_22990"/>
<protein>
    <submittedName>
        <fullName evidence="2">Uncharacterized protein</fullName>
    </submittedName>
</protein>
<keyword evidence="3" id="KW-1185">Reference proteome</keyword>
<accession>A0A915U237</accession>
<dbReference type="EMBL" id="AP024233">
    <property type="protein sequence ID" value="BCO09923.1"/>
    <property type="molecule type" value="Genomic_DNA"/>
</dbReference>
<proteinExistence type="predicted"/>
<gene>
    <name evidence="2" type="ORF">GF1_22990</name>
</gene>
<organism evidence="2 3">
    <name type="scientific">Desulfolithobacter dissulfuricans</name>
    <dbReference type="NCBI Taxonomy" id="2795293"/>
    <lineage>
        <taxon>Bacteria</taxon>
        <taxon>Pseudomonadati</taxon>
        <taxon>Thermodesulfobacteriota</taxon>
        <taxon>Desulfobulbia</taxon>
        <taxon>Desulfobulbales</taxon>
        <taxon>Desulfobulbaceae</taxon>
        <taxon>Desulfolithobacter</taxon>
    </lineage>
</organism>